<dbReference type="PROSITE" id="PS51257">
    <property type="entry name" value="PROKAR_LIPOPROTEIN"/>
    <property type="match status" value="1"/>
</dbReference>
<evidence type="ECO:0000313" key="2">
    <source>
        <dbReference type="Proteomes" id="UP000564378"/>
    </source>
</evidence>
<proteinExistence type="predicted"/>
<dbReference type="RefSeq" id="WP_185800757.1">
    <property type="nucleotide sequence ID" value="NZ_JACJVJ010000001.1"/>
</dbReference>
<keyword evidence="2" id="KW-1185">Reference proteome</keyword>
<dbReference type="InterPro" id="IPR007332">
    <property type="entry name" value="DUF411"/>
</dbReference>
<organism evidence="1 2">
    <name type="scientific">Parasphingopyxis marina</name>
    <dbReference type="NCBI Taxonomy" id="2761622"/>
    <lineage>
        <taxon>Bacteria</taxon>
        <taxon>Pseudomonadati</taxon>
        <taxon>Pseudomonadota</taxon>
        <taxon>Alphaproteobacteria</taxon>
        <taxon>Sphingomonadales</taxon>
        <taxon>Sphingomonadaceae</taxon>
        <taxon>Parasphingopyxis</taxon>
    </lineage>
</organism>
<name>A0A842HYK7_9SPHN</name>
<sequence>MPNLSRRTFVASVPLVFIACTGESDETQAAALLEADQAQAPELVVYKTPTCGCCNAWVDHMRAAGFAVRTIEVADTGPIATESGVPPALRSCHTGLVAGYAIEGHVPAGDVRRLLDEQPDVAGLAVPGMPAGSPGMEMGDRTDPYRVIAFNRDGSGGIFASY</sequence>
<reference evidence="1 2" key="1">
    <citation type="submission" date="2020-08" db="EMBL/GenBank/DDBJ databases">
        <title>Draft genome sequence of Parasphingopyxis sp. GrpM-11.</title>
        <authorList>
            <person name="Oh J."/>
            <person name="Roh D.-H."/>
        </authorList>
    </citation>
    <scope>NUCLEOTIDE SEQUENCE [LARGE SCALE GENOMIC DNA]</scope>
    <source>
        <strain evidence="1 2">GrpM-11</strain>
    </source>
</reference>
<protein>
    <submittedName>
        <fullName evidence="1">DUF411 domain-containing protein</fullName>
    </submittedName>
</protein>
<accession>A0A842HYK7</accession>
<dbReference type="Proteomes" id="UP000564378">
    <property type="component" value="Unassembled WGS sequence"/>
</dbReference>
<dbReference type="EMBL" id="JACJVJ010000001">
    <property type="protein sequence ID" value="MBC2777557.1"/>
    <property type="molecule type" value="Genomic_DNA"/>
</dbReference>
<gene>
    <name evidence="1" type="ORF">H6P80_07970</name>
</gene>
<evidence type="ECO:0000313" key="1">
    <source>
        <dbReference type="EMBL" id="MBC2777557.1"/>
    </source>
</evidence>
<comment type="caution">
    <text evidence="1">The sequence shown here is derived from an EMBL/GenBank/DDBJ whole genome shotgun (WGS) entry which is preliminary data.</text>
</comment>
<dbReference type="Pfam" id="PF04214">
    <property type="entry name" value="DUF411"/>
    <property type="match status" value="1"/>
</dbReference>
<dbReference type="AlphaFoldDB" id="A0A842HYK7"/>